<comment type="caution">
    <text evidence="1">The sequence shown here is derived from an EMBL/GenBank/DDBJ whole genome shotgun (WGS) entry which is preliminary data.</text>
</comment>
<dbReference type="InterPro" id="IPR011856">
    <property type="entry name" value="tRNA_endonuc-like_dom_sf"/>
</dbReference>
<gene>
    <name evidence="1" type="ORF">LCGC14_0517030</name>
</gene>
<organism evidence="1">
    <name type="scientific">marine sediment metagenome</name>
    <dbReference type="NCBI Taxonomy" id="412755"/>
    <lineage>
        <taxon>unclassified sequences</taxon>
        <taxon>metagenomes</taxon>
        <taxon>ecological metagenomes</taxon>
    </lineage>
</organism>
<evidence type="ECO:0000313" key="1">
    <source>
        <dbReference type="EMBL" id="KKN61934.1"/>
    </source>
</evidence>
<accession>A0A0F9S4F4</accession>
<dbReference type="EMBL" id="LAZR01000640">
    <property type="protein sequence ID" value="KKN61934.1"/>
    <property type="molecule type" value="Genomic_DNA"/>
</dbReference>
<sequence>MGILELFDLPDVVGDGENSDGFKRSVAGTISEMTFNLLCLRSGILDVCVPSHVGVPYDFVIFFGGCWLKIQVKTVGKKTKARGKGGRPNKAITVKSSSGRAYKSGDFDYLFATTGDFHLLIPSHEVVGRARMIVDGPKYARYRIEGDDLVGALTLRMFG</sequence>
<protein>
    <recommendedName>
        <fullName evidence="2">PD(D/E)XK endonuclease domain-containing protein</fullName>
    </recommendedName>
</protein>
<dbReference type="AlphaFoldDB" id="A0A0F9S4F4"/>
<name>A0A0F9S4F4_9ZZZZ</name>
<dbReference type="GO" id="GO:0003676">
    <property type="term" value="F:nucleic acid binding"/>
    <property type="evidence" value="ECO:0007669"/>
    <property type="project" value="InterPro"/>
</dbReference>
<proteinExistence type="predicted"/>
<reference evidence="1" key="1">
    <citation type="journal article" date="2015" name="Nature">
        <title>Complex archaea that bridge the gap between prokaryotes and eukaryotes.</title>
        <authorList>
            <person name="Spang A."/>
            <person name="Saw J.H."/>
            <person name="Jorgensen S.L."/>
            <person name="Zaremba-Niedzwiedzka K."/>
            <person name="Martijn J."/>
            <person name="Lind A.E."/>
            <person name="van Eijk R."/>
            <person name="Schleper C."/>
            <person name="Guy L."/>
            <person name="Ettema T.J."/>
        </authorList>
    </citation>
    <scope>NUCLEOTIDE SEQUENCE</scope>
</reference>
<dbReference type="Gene3D" id="3.40.1350.10">
    <property type="match status" value="1"/>
</dbReference>
<evidence type="ECO:0008006" key="2">
    <source>
        <dbReference type="Google" id="ProtNLM"/>
    </source>
</evidence>